<protein>
    <submittedName>
        <fullName evidence="1">Uncharacterized protein</fullName>
    </submittedName>
</protein>
<accession>A0ABM8PJ90</accession>
<proteinExistence type="predicted"/>
<name>A0ABM8PJ90_9HYPH</name>
<keyword evidence="2" id="KW-1185">Reference proteome</keyword>
<comment type="caution">
    <text evidence="1">The sequence shown here is derived from an EMBL/GenBank/DDBJ whole genome shotgun (WGS) entry which is preliminary data.</text>
</comment>
<sequence length="68" mass="8138">MYLGVEMSERIDLDQFEKVGLRKVWSVSEFAKRYRLDREEESRLLKLLGPFASEQELLMNASRAPRYR</sequence>
<gene>
    <name evidence="1" type="ORF">REJC140_03144</name>
</gene>
<dbReference type="Proteomes" id="UP000606921">
    <property type="component" value="Unassembled WGS sequence"/>
</dbReference>
<evidence type="ECO:0000313" key="2">
    <source>
        <dbReference type="Proteomes" id="UP000606921"/>
    </source>
</evidence>
<organism evidence="1 2">
    <name type="scientific">Pseudorhizobium endolithicum</name>
    <dbReference type="NCBI Taxonomy" id="1191678"/>
    <lineage>
        <taxon>Bacteria</taxon>
        <taxon>Pseudomonadati</taxon>
        <taxon>Pseudomonadota</taxon>
        <taxon>Alphaproteobacteria</taxon>
        <taxon>Hyphomicrobiales</taxon>
        <taxon>Rhizobiaceae</taxon>
        <taxon>Rhizobium/Agrobacterium group</taxon>
        <taxon>Pseudorhizobium</taxon>
    </lineage>
</organism>
<reference evidence="1 2" key="1">
    <citation type="submission" date="2020-11" db="EMBL/GenBank/DDBJ databases">
        <authorList>
            <person name="Lassalle F."/>
        </authorList>
    </citation>
    <scope>NUCLEOTIDE SEQUENCE [LARGE SCALE GENOMIC DNA]</scope>
    <source>
        <strain evidence="1 2">JC140</strain>
    </source>
</reference>
<dbReference type="EMBL" id="CABFWF030000010">
    <property type="protein sequence ID" value="CAD7033117.1"/>
    <property type="molecule type" value="Genomic_DNA"/>
</dbReference>
<evidence type="ECO:0000313" key="1">
    <source>
        <dbReference type="EMBL" id="CAD7033117.1"/>
    </source>
</evidence>